<feature type="domain" description="Protein CR006 P-loop" evidence="2">
    <location>
        <begin position="12"/>
        <end position="731"/>
    </location>
</feature>
<dbReference type="EMBL" id="AEXM01000032">
    <property type="protein sequence ID" value="EGC81452.1"/>
    <property type="molecule type" value="Genomic_DNA"/>
</dbReference>
<dbReference type="Proteomes" id="UP000005286">
    <property type="component" value="Unassembled WGS sequence"/>
</dbReference>
<evidence type="ECO:0000313" key="4">
    <source>
        <dbReference type="Proteomes" id="UP000005286"/>
    </source>
</evidence>
<dbReference type="AlphaFoldDB" id="F0GXJ1"/>
<dbReference type="PATRIC" id="fig|879305.3.peg.1521"/>
<feature type="coiled-coil region" evidence="1">
    <location>
        <begin position="388"/>
        <end position="462"/>
    </location>
</feature>
<sequence length="747" mass="87846">MINEICIKSCTPYDDLGANISNCKKVNFIYGANGSGKTTISEYLRTYGINSDRYKFCHIKWESNNKTPIYVYNRQFRQNNFKNEVGIPGVFTLGEDSIEDIEAIKKLKEDLRKKEEKYNKTKESIEKKNYEKEELEKNFKEDAWKQILKRNENDFSNAFEGFRGNKNKFIKELQRRIKNPNGELNERKNLIERSSVLFKRKPVSVENLYEIPDNLIKNVKKISEDSIWNQVIFGSDDVEISKLIKKLDNSSWVHKGMEYIEENSSVCPFCQQNTIDEIFRKKLNDFFNNEYIEKLDYMKLKKKELINKVDSILDGLRNNLEMTESCNIAELNMNTYNALIGKIEVQIESVKNKIEKKIKAPENKISFSELVESFNEINNLLFSFNAKIEKNNNLVNEYNKEYEKLVDDVWCYCIYDSENLIKRYEKNMDSINKALMGMKKNLMNKFDKIEEIKKELSEKSNNLTSVQPAVDQINKTLTAYGFTNFKLEPYSEVKGEQLNRYRIIRNDGTEANHTLSEGESTFITFLYFMQLTKGSTNKEFVNEKKIIILDDPISSLDSNILYLVSAMIKELVIEIKEGNSDVEQLFIFTHNVYFHKEASFINGRTTEDKDVNFWILRKNNGISKIQSYEMVNPISSTYELLWKELREDENISAVSMQNTMRRIIENYFKIIGKKQDDYIISKFKTKEEKIVCESLLYWINDGSHTIFDDLHIDMHSVDISDIFKRIFRDVFDKTGHIEHYNMMMGIS</sequence>
<dbReference type="SUPFAM" id="SSF52540">
    <property type="entry name" value="P-loop containing nucleoside triphosphate hydrolases"/>
    <property type="match status" value="1"/>
</dbReference>
<dbReference type="GO" id="GO:0000731">
    <property type="term" value="P:DNA synthesis involved in DNA repair"/>
    <property type="evidence" value="ECO:0007669"/>
    <property type="project" value="TreeGrafter"/>
</dbReference>
<dbReference type="InterPro" id="IPR026866">
    <property type="entry name" value="CR006_AAA"/>
</dbReference>
<keyword evidence="1" id="KW-0175">Coiled coil</keyword>
<dbReference type="Gene3D" id="3.40.50.300">
    <property type="entry name" value="P-loop containing nucleotide triphosphate hydrolases"/>
    <property type="match status" value="1"/>
</dbReference>
<protein>
    <recommendedName>
        <fullName evidence="2">Protein CR006 P-loop domain-containing protein</fullName>
    </recommendedName>
</protein>
<keyword evidence="4" id="KW-1185">Reference proteome</keyword>
<dbReference type="InterPro" id="IPR027417">
    <property type="entry name" value="P-loop_NTPase"/>
</dbReference>
<dbReference type="PANTHER" id="PTHR32182:SF22">
    <property type="entry name" value="ATP-DEPENDENT ENDONUCLEASE, OLD FAMILY-RELATED"/>
    <property type="match status" value="1"/>
</dbReference>
<reference evidence="3 4" key="1">
    <citation type="submission" date="2011-01" db="EMBL/GenBank/DDBJ databases">
        <authorList>
            <person name="Durkin A.S."/>
            <person name="Madupu R."/>
            <person name="Torralba M."/>
            <person name="Gillis M."/>
            <person name="Methe B."/>
            <person name="Sutton G."/>
            <person name="Nelson K.E."/>
        </authorList>
    </citation>
    <scope>NUCLEOTIDE SEQUENCE [LARGE SCALE GENOMIC DNA]</scope>
    <source>
        <strain evidence="3 4">ACS-065-V-Col13</strain>
    </source>
</reference>
<proteinExistence type="predicted"/>
<accession>F0GXJ1</accession>
<feature type="coiled-coil region" evidence="1">
    <location>
        <begin position="101"/>
        <end position="138"/>
    </location>
</feature>
<dbReference type="PANTHER" id="PTHR32182">
    <property type="entry name" value="DNA REPLICATION AND REPAIR PROTEIN RECF"/>
    <property type="match status" value="1"/>
</dbReference>
<evidence type="ECO:0000256" key="1">
    <source>
        <dbReference type="SAM" id="Coils"/>
    </source>
</evidence>
<organism evidence="3 4">
    <name type="scientific">Anaerococcus prevotii ACS-065-V-Col13</name>
    <dbReference type="NCBI Taxonomy" id="879305"/>
    <lineage>
        <taxon>Bacteria</taxon>
        <taxon>Bacillati</taxon>
        <taxon>Bacillota</taxon>
        <taxon>Tissierellia</taxon>
        <taxon>Tissierellales</taxon>
        <taxon>Peptoniphilaceae</taxon>
        <taxon>Anaerococcus</taxon>
    </lineage>
</organism>
<dbReference type="Pfam" id="PF13166">
    <property type="entry name" value="AAA_13"/>
    <property type="match status" value="1"/>
</dbReference>
<dbReference type="RefSeq" id="WP_004835650.1">
    <property type="nucleotide sequence ID" value="NZ_AEXM01000032.1"/>
</dbReference>
<comment type="caution">
    <text evidence="3">The sequence shown here is derived from an EMBL/GenBank/DDBJ whole genome shotgun (WGS) entry which is preliminary data.</text>
</comment>
<name>F0GXJ1_9FIRM</name>
<dbReference type="eggNOG" id="COG4694">
    <property type="taxonomic scope" value="Bacteria"/>
</dbReference>
<evidence type="ECO:0000313" key="3">
    <source>
        <dbReference type="EMBL" id="EGC81452.1"/>
    </source>
</evidence>
<evidence type="ECO:0000259" key="2">
    <source>
        <dbReference type="Pfam" id="PF13166"/>
    </source>
</evidence>
<gene>
    <name evidence="3" type="ORF">HMPREF9290_0235</name>
</gene>
<dbReference type="GO" id="GO:0006302">
    <property type="term" value="P:double-strand break repair"/>
    <property type="evidence" value="ECO:0007669"/>
    <property type="project" value="TreeGrafter"/>
</dbReference>